<feature type="domain" description="TTI1 N-terminal TPR" evidence="1">
    <location>
        <begin position="9"/>
        <end position="177"/>
    </location>
</feature>
<evidence type="ECO:0000313" key="2">
    <source>
        <dbReference type="EMBL" id="THC99678.1"/>
    </source>
</evidence>
<dbReference type="PANTHER" id="PTHR18460:SF3">
    <property type="entry name" value="TELO2-INTERACTING PROTEIN 1 HOMOLOG"/>
    <property type="match status" value="1"/>
</dbReference>
<evidence type="ECO:0000313" key="3">
    <source>
        <dbReference type="Proteomes" id="UP000308092"/>
    </source>
</evidence>
<dbReference type="STRING" id="1220188.A0A4S3JW38"/>
<dbReference type="Pfam" id="PF24173">
    <property type="entry name" value="TPR_TTI1_N"/>
    <property type="match status" value="1"/>
</dbReference>
<reference evidence="2 3" key="1">
    <citation type="submission" date="2019-03" db="EMBL/GenBank/DDBJ databases">
        <title>The genome sequence of a newly discovered highly antifungal drug resistant Aspergillus species, Aspergillus tanneri NIH 1004.</title>
        <authorList>
            <person name="Mounaud S."/>
            <person name="Singh I."/>
            <person name="Joardar V."/>
            <person name="Pakala S."/>
            <person name="Pakala S."/>
            <person name="Venepally P."/>
            <person name="Hoover J."/>
            <person name="Nierman W."/>
            <person name="Chung J."/>
            <person name="Losada L."/>
        </authorList>
    </citation>
    <scope>NUCLEOTIDE SEQUENCE [LARGE SCALE GENOMIC DNA]</scope>
    <source>
        <strain evidence="2 3">NIH1004</strain>
    </source>
</reference>
<organism evidence="2 3">
    <name type="scientific">Aspergillus tanneri</name>
    <dbReference type="NCBI Taxonomy" id="1220188"/>
    <lineage>
        <taxon>Eukaryota</taxon>
        <taxon>Fungi</taxon>
        <taxon>Dikarya</taxon>
        <taxon>Ascomycota</taxon>
        <taxon>Pezizomycotina</taxon>
        <taxon>Eurotiomycetes</taxon>
        <taxon>Eurotiomycetidae</taxon>
        <taxon>Eurotiales</taxon>
        <taxon>Aspergillaceae</taxon>
        <taxon>Aspergillus</taxon>
        <taxon>Aspergillus subgen. Circumdati</taxon>
    </lineage>
</organism>
<gene>
    <name evidence="2" type="ORF">EYZ11_000839</name>
</gene>
<accession>A0A4S3JW38</accession>
<dbReference type="AlphaFoldDB" id="A0A4S3JW38"/>
<keyword evidence="3" id="KW-1185">Reference proteome</keyword>
<dbReference type="InterPro" id="IPR057566">
    <property type="entry name" value="TPR_TTI1_N"/>
</dbReference>
<comment type="caution">
    <text evidence="2">The sequence shown here is derived from an EMBL/GenBank/DDBJ whole genome shotgun (WGS) entry which is preliminary data.</text>
</comment>
<protein>
    <recommendedName>
        <fullName evidence="1">TTI1 N-terminal TPR domain-containing protein</fullName>
    </recommendedName>
</protein>
<dbReference type="Proteomes" id="UP000308092">
    <property type="component" value="Unassembled WGS sequence"/>
</dbReference>
<proteinExistence type="predicted"/>
<dbReference type="EMBL" id="SOSA01000013">
    <property type="protein sequence ID" value="THC99678.1"/>
    <property type="molecule type" value="Genomic_DNA"/>
</dbReference>
<dbReference type="PANTHER" id="PTHR18460">
    <property type="entry name" value="TEL2 INTERACTING PROTEIN 1 TTI1 FAMILY MEMBER"/>
    <property type="match status" value="1"/>
</dbReference>
<evidence type="ECO:0000259" key="1">
    <source>
        <dbReference type="Pfam" id="PF24173"/>
    </source>
</evidence>
<dbReference type="VEuPathDB" id="FungiDB:EYZ11_000839"/>
<name>A0A4S3JW38_9EURO</name>
<sequence>MENSRQESFKQLRTPCVELSSVGLKFRGRQASSQDVFRALTPVHNVLIELAKKNALDEKLAEYAFFPLSHIFNETQSITANCLELAVKCLRILIVYGWRERLSSQMGKQLIILLTLIVGGTPDKTSTGETTQSRPAELAVAGLDCLLAIFNVLEGPMAERTIYHEIGTATIVDQTYYAADGLSFSKSTKANNTNTTFL</sequence>
<dbReference type="InterPro" id="IPR052587">
    <property type="entry name" value="TELO2-interacting_protein_1"/>
</dbReference>
<dbReference type="GO" id="GO:0005737">
    <property type="term" value="C:cytoplasm"/>
    <property type="evidence" value="ECO:0007669"/>
    <property type="project" value="TreeGrafter"/>
</dbReference>